<dbReference type="Proteomes" id="UP000589626">
    <property type="component" value="Unassembled WGS sequence"/>
</dbReference>
<comment type="caution">
    <text evidence="8">The sequence shown here is derived from an EMBL/GenBank/DDBJ whole genome shotgun (WGS) entry which is preliminary data.</text>
</comment>
<dbReference type="InterPro" id="IPR029061">
    <property type="entry name" value="THDP-binding"/>
</dbReference>
<evidence type="ECO:0000313" key="9">
    <source>
        <dbReference type="Proteomes" id="UP000589626"/>
    </source>
</evidence>
<comment type="similarity">
    <text evidence="1 3">Belongs to the TPP enzyme family.</text>
</comment>
<accession>A0A7W4Z4B9</accession>
<name>A0A7W4Z4B9_9ACTN</name>
<evidence type="ECO:0000313" key="8">
    <source>
        <dbReference type="EMBL" id="MBB3044761.1"/>
    </source>
</evidence>
<dbReference type="RefSeq" id="WP_183594710.1">
    <property type="nucleotide sequence ID" value="NZ_JACHWR010000003.1"/>
</dbReference>
<dbReference type="PANTHER" id="PTHR18968">
    <property type="entry name" value="THIAMINE PYROPHOSPHATE ENZYMES"/>
    <property type="match status" value="1"/>
</dbReference>
<feature type="domain" description="Thiamine pyrophosphate enzyme N-terminal TPP-binding" evidence="7">
    <location>
        <begin position="5"/>
        <end position="106"/>
    </location>
</feature>
<dbReference type="InterPro" id="IPR045229">
    <property type="entry name" value="TPP_enz"/>
</dbReference>
<evidence type="ECO:0000259" key="6">
    <source>
        <dbReference type="Pfam" id="PF02775"/>
    </source>
</evidence>
<evidence type="ECO:0000259" key="5">
    <source>
        <dbReference type="Pfam" id="PF00205"/>
    </source>
</evidence>
<dbReference type="SUPFAM" id="SSF52467">
    <property type="entry name" value="DHS-like NAD/FAD-binding domain"/>
    <property type="match status" value="1"/>
</dbReference>
<dbReference type="Pfam" id="PF00205">
    <property type="entry name" value="TPP_enzyme_M"/>
    <property type="match status" value="1"/>
</dbReference>
<evidence type="ECO:0000256" key="1">
    <source>
        <dbReference type="ARBA" id="ARBA00007812"/>
    </source>
</evidence>
<reference evidence="8 9" key="1">
    <citation type="submission" date="2020-08" db="EMBL/GenBank/DDBJ databases">
        <title>Sequencing the genomes of 1000 actinobacteria strains.</title>
        <authorList>
            <person name="Klenk H.-P."/>
        </authorList>
    </citation>
    <scope>NUCLEOTIDE SEQUENCE [LARGE SCALE GENOMIC DNA]</scope>
    <source>
        <strain evidence="8 9">DSM 105498</strain>
    </source>
</reference>
<protein>
    <submittedName>
        <fullName evidence="8">Benzoylformate decarboxylase</fullName>
        <ecNumber evidence="8">4.1.1.7</ecNumber>
    </submittedName>
</protein>
<keyword evidence="2 3" id="KW-0786">Thiamine pyrophosphate</keyword>
<gene>
    <name evidence="8" type="ORF">FHU40_004598</name>
</gene>
<organism evidence="8 9">
    <name type="scientific">Nocardioides soli</name>
    <dbReference type="NCBI Taxonomy" id="1036020"/>
    <lineage>
        <taxon>Bacteria</taxon>
        <taxon>Bacillati</taxon>
        <taxon>Actinomycetota</taxon>
        <taxon>Actinomycetes</taxon>
        <taxon>Propionibacteriales</taxon>
        <taxon>Nocardioidaceae</taxon>
        <taxon>Nocardioides</taxon>
    </lineage>
</organism>
<evidence type="ECO:0000256" key="2">
    <source>
        <dbReference type="ARBA" id="ARBA00023052"/>
    </source>
</evidence>
<dbReference type="Pfam" id="PF02775">
    <property type="entry name" value="TPP_enzyme_C"/>
    <property type="match status" value="1"/>
</dbReference>
<dbReference type="PANTHER" id="PTHR18968:SF133">
    <property type="entry name" value="BENZOYLFORMATE DECARBOXYLASE"/>
    <property type="match status" value="1"/>
</dbReference>
<dbReference type="GO" id="GO:0003984">
    <property type="term" value="F:acetolactate synthase activity"/>
    <property type="evidence" value="ECO:0007669"/>
    <property type="project" value="TreeGrafter"/>
</dbReference>
<evidence type="ECO:0000259" key="7">
    <source>
        <dbReference type="Pfam" id="PF02776"/>
    </source>
</evidence>
<dbReference type="InterPro" id="IPR012000">
    <property type="entry name" value="Thiamin_PyroP_enz_cen_dom"/>
</dbReference>
<dbReference type="GO" id="GO:0050660">
    <property type="term" value="F:flavin adenine dinucleotide binding"/>
    <property type="evidence" value="ECO:0007669"/>
    <property type="project" value="TreeGrafter"/>
</dbReference>
<dbReference type="SUPFAM" id="SSF52518">
    <property type="entry name" value="Thiamin diphosphate-binding fold (THDP-binding)"/>
    <property type="match status" value="2"/>
</dbReference>
<keyword evidence="9" id="KW-1185">Reference proteome</keyword>
<dbReference type="CDD" id="cd07035">
    <property type="entry name" value="TPP_PYR_POX_like"/>
    <property type="match status" value="1"/>
</dbReference>
<dbReference type="CDD" id="cd02002">
    <property type="entry name" value="TPP_BFDC"/>
    <property type="match status" value="1"/>
</dbReference>
<dbReference type="InterPro" id="IPR012001">
    <property type="entry name" value="Thiamin_PyroP_enz_TPP-bd_dom"/>
</dbReference>
<evidence type="ECO:0000256" key="3">
    <source>
        <dbReference type="RuleBase" id="RU362132"/>
    </source>
</evidence>
<proteinExistence type="inferred from homology"/>
<dbReference type="EMBL" id="JACHWR010000003">
    <property type="protein sequence ID" value="MBB3044761.1"/>
    <property type="molecule type" value="Genomic_DNA"/>
</dbReference>
<dbReference type="EC" id="4.1.1.7" evidence="8"/>
<dbReference type="GO" id="GO:0050695">
    <property type="term" value="F:benzoylformate decarboxylase activity"/>
    <property type="evidence" value="ECO:0007669"/>
    <property type="project" value="UniProtKB-EC"/>
</dbReference>
<dbReference type="Pfam" id="PF02776">
    <property type="entry name" value="TPP_enzyme_N"/>
    <property type="match status" value="1"/>
</dbReference>
<dbReference type="GO" id="GO:0030976">
    <property type="term" value="F:thiamine pyrophosphate binding"/>
    <property type="evidence" value="ECO:0007669"/>
    <property type="project" value="InterPro"/>
</dbReference>
<feature type="domain" description="Thiamine pyrophosphate enzyme TPP-binding" evidence="6">
    <location>
        <begin position="389"/>
        <end position="524"/>
    </location>
</feature>
<keyword evidence="8" id="KW-0456">Lyase</keyword>
<dbReference type="AlphaFoldDB" id="A0A7W4Z4B9"/>
<evidence type="ECO:0000256" key="4">
    <source>
        <dbReference type="SAM" id="MobiDB-lite"/>
    </source>
</evidence>
<dbReference type="GO" id="GO:0000287">
    <property type="term" value="F:magnesium ion binding"/>
    <property type="evidence" value="ECO:0007669"/>
    <property type="project" value="InterPro"/>
</dbReference>
<feature type="region of interest" description="Disordered" evidence="4">
    <location>
        <begin position="333"/>
        <end position="355"/>
    </location>
</feature>
<feature type="domain" description="Thiamine pyrophosphate enzyme central" evidence="5">
    <location>
        <begin position="191"/>
        <end position="324"/>
    </location>
</feature>
<dbReference type="InterPro" id="IPR011766">
    <property type="entry name" value="TPP_enzyme_TPP-bd"/>
</dbReference>
<dbReference type="Gene3D" id="3.40.50.1220">
    <property type="entry name" value="TPP-binding domain"/>
    <property type="match status" value="1"/>
</dbReference>
<sequence length="538" mass="56454">MPETTVRDAALDLLRELGMTTVFSNPGSTEIDLLAGLPDDVRFMLGLHEGSVVGMATGHALGTGRPALAVLHTTAGLGNAVGAIATARVNRAPVVVIVGQQDSRHLVNEPFLVGRLNGLAGEYPVWCGQPGSAADVPSLLLRATNEAMLHRGPAVLVVPTDYWSAPWPDGRELASPRRLTVATGVRAAEVEDYVDVLGAAASPVIVVGADADSAATWDAVGRLAEALGCAVWQEPFGARAGFRQDDPRFAGHLPAHRRQLRATLDPHDVVVVVGAPSLRQYLFDEGPLFSPGTRVLSLVVDPTEATVSTAEQLVLGSLAPACTALADRVRAVRAAPTPPGRPPQRRPRPPGPTRFDADGVLRELARRLPEDAVVVEECPSDRHRLLEALPARRPGGFFSAAMGGLGFAMPAAAGLRLAQPDRPVVAVVGDGSSMYAIQSLWSAQHYGIGVLYVVLANGGYAIMDQLAAPHGRAPWPRHLGLDISSMARGLGCRAERVSTTAELAASMDDLIPGLRAAEAPVLIEAVLDDGAHEGAKTE</sequence>
<dbReference type="InterPro" id="IPR029035">
    <property type="entry name" value="DHS-like_NAD/FAD-binding_dom"/>
</dbReference>
<dbReference type="Gene3D" id="3.40.50.970">
    <property type="match status" value="2"/>
</dbReference>